<dbReference type="SUPFAM" id="SSF82866">
    <property type="entry name" value="Multidrug efflux transporter AcrB transmembrane domain"/>
    <property type="match status" value="1"/>
</dbReference>
<sequence>MVLIVEDNSRIVASRCLVQSVNVMNAINDLRLMQDLRQWADESKFNVTVYHPAFIYSDHLTIVRSTILKAIAYAALTMVLICVIFIPNPISSLCVGVAIVSIETGVIGYMSLWGVNFDVVSMIQLIMCIGFSVDFTAHISYSYLAAKVDTPEERVQECMTSLGLPVMQGALSTLIGILPLMLIPSYMFTTFFKTVFLPLVRSLRCWLINDELFRYSLAPRKAQVSGPERLPYVPETPYESGVTSCNFDSDYGNGEANGGELNRIDRS</sequence>
<reference evidence="9" key="1">
    <citation type="submission" date="2014-08" db="EMBL/GenBank/DDBJ databases">
        <authorList>
            <person name="Murali S."/>
            <person name="Richards S."/>
            <person name="Bandaranaike D."/>
            <person name="Bellair M."/>
            <person name="Blankenburg K."/>
            <person name="Chao H."/>
            <person name="Dinh H."/>
            <person name="Doddapaneni H."/>
            <person name="Dugan-Rocha S."/>
            <person name="Elkadiri S."/>
            <person name="Gnanaolivu R."/>
            <person name="Hughes D."/>
            <person name="Lee S."/>
            <person name="Li M."/>
            <person name="Ming W."/>
            <person name="Munidasa M."/>
            <person name="Muniz J."/>
            <person name="Nguyen L."/>
            <person name="Osuji N."/>
            <person name="Pu L.-L."/>
            <person name="Puazo M."/>
            <person name="Skinner E."/>
            <person name="Qu C."/>
            <person name="Quiroz J."/>
            <person name="Raj R."/>
            <person name="Weissenberger G."/>
            <person name="Xin Y."/>
            <person name="Zou X."/>
            <person name="Han Y."/>
            <person name="Worley K."/>
            <person name="Muzny D."/>
            <person name="Gibbs R."/>
        </authorList>
    </citation>
    <scope>NUCLEOTIDE SEQUENCE</scope>
    <source>
        <strain evidence="9">HAZT.00-mixed</strain>
        <tissue evidence="9">Whole organism</tissue>
    </source>
</reference>
<dbReference type="FunFam" id="1.20.1640.10:FF:000013">
    <property type="entry name" value="PaTched Related family"/>
    <property type="match status" value="1"/>
</dbReference>
<dbReference type="AlphaFoldDB" id="A0A6A0GNX9"/>
<dbReference type="PANTHER" id="PTHR10796">
    <property type="entry name" value="PATCHED-RELATED"/>
    <property type="match status" value="1"/>
</dbReference>
<evidence type="ECO:0000256" key="3">
    <source>
        <dbReference type="ARBA" id="ARBA00022475"/>
    </source>
</evidence>
<gene>
    <name evidence="9" type="ORF">HAZT_HAZT002791</name>
</gene>
<comment type="subcellular location">
    <subcellularLocation>
        <location evidence="1">Cell membrane</location>
        <topology evidence="1">Multi-pass membrane protein</topology>
    </subcellularLocation>
</comment>
<dbReference type="Proteomes" id="UP000711488">
    <property type="component" value="Unassembled WGS sequence"/>
</dbReference>
<protein>
    <recommendedName>
        <fullName evidence="10">SSD domain-containing protein</fullName>
    </recommendedName>
</protein>
<evidence type="ECO:0000313" key="9">
    <source>
        <dbReference type="EMBL" id="KAA0183388.1"/>
    </source>
</evidence>
<keyword evidence="7" id="KW-0325">Glycoprotein</keyword>
<evidence type="ECO:0000256" key="6">
    <source>
        <dbReference type="ARBA" id="ARBA00023136"/>
    </source>
</evidence>
<dbReference type="EMBL" id="JQDR03017787">
    <property type="protein sequence ID" value="KAA0183388.1"/>
    <property type="molecule type" value="Genomic_DNA"/>
</dbReference>
<keyword evidence="5 8" id="KW-1133">Transmembrane helix</keyword>
<feature type="transmembrane region" description="Helical" evidence="8">
    <location>
        <begin position="119"/>
        <end position="141"/>
    </location>
</feature>
<evidence type="ECO:0000256" key="7">
    <source>
        <dbReference type="ARBA" id="ARBA00023180"/>
    </source>
</evidence>
<evidence type="ECO:0000256" key="2">
    <source>
        <dbReference type="ARBA" id="ARBA00005585"/>
    </source>
</evidence>
<evidence type="ECO:0000256" key="5">
    <source>
        <dbReference type="ARBA" id="ARBA00022989"/>
    </source>
</evidence>
<keyword evidence="3" id="KW-1003">Cell membrane</keyword>
<dbReference type="InterPro" id="IPR051697">
    <property type="entry name" value="Patched_domain-protein"/>
</dbReference>
<organism evidence="9">
    <name type="scientific">Hyalella azteca</name>
    <name type="common">Amphipod</name>
    <dbReference type="NCBI Taxonomy" id="294128"/>
    <lineage>
        <taxon>Eukaryota</taxon>
        <taxon>Metazoa</taxon>
        <taxon>Ecdysozoa</taxon>
        <taxon>Arthropoda</taxon>
        <taxon>Crustacea</taxon>
        <taxon>Multicrustacea</taxon>
        <taxon>Malacostraca</taxon>
        <taxon>Eumalacostraca</taxon>
        <taxon>Peracarida</taxon>
        <taxon>Amphipoda</taxon>
        <taxon>Senticaudata</taxon>
        <taxon>Talitrida</taxon>
        <taxon>Talitroidea</taxon>
        <taxon>Hyalellidae</taxon>
        <taxon>Hyalella</taxon>
    </lineage>
</organism>
<dbReference type="GO" id="GO:0030659">
    <property type="term" value="C:cytoplasmic vesicle membrane"/>
    <property type="evidence" value="ECO:0007669"/>
    <property type="project" value="TreeGrafter"/>
</dbReference>
<keyword evidence="6 8" id="KW-0472">Membrane</keyword>
<accession>A0A6A0GNX9</accession>
<feature type="transmembrane region" description="Helical" evidence="8">
    <location>
        <begin position="162"/>
        <end position="182"/>
    </location>
</feature>
<name>A0A6A0GNX9_HYAAZ</name>
<evidence type="ECO:0000256" key="4">
    <source>
        <dbReference type="ARBA" id="ARBA00022692"/>
    </source>
</evidence>
<dbReference type="Gene3D" id="1.20.1640.10">
    <property type="entry name" value="Multidrug efflux transporter AcrB transmembrane domain"/>
    <property type="match status" value="1"/>
</dbReference>
<dbReference type="GO" id="GO:0005886">
    <property type="term" value="C:plasma membrane"/>
    <property type="evidence" value="ECO:0007669"/>
    <property type="project" value="UniProtKB-SubCell"/>
</dbReference>
<evidence type="ECO:0000256" key="8">
    <source>
        <dbReference type="SAM" id="Phobius"/>
    </source>
</evidence>
<reference evidence="9" key="3">
    <citation type="submission" date="2019-06" db="EMBL/GenBank/DDBJ databases">
        <authorList>
            <person name="Poynton C."/>
            <person name="Hasenbein S."/>
            <person name="Benoit J.B."/>
            <person name="Sepulveda M.S."/>
            <person name="Poelchau M.F."/>
            <person name="Murali S.C."/>
            <person name="Chen S."/>
            <person name="Glastad K.M."/>
            <person name="Werren J.H."/>
            <person name="Vineis J.H."/>
            <person name="Bowen J.L."/>
            <person name="Friedrich M."/>
            <person name="Jones J."/>
            <person name="Robertson H.M."/>
            <person name="Feyereisen R."/>
            <person name="Mechler-Hickson A."/>
            <person name="Mathers N."/>
            <person name="Lee C.E."/>
            <person name="Colbourne J.K."/>
            <person name="Biales A."/>
            <person name="Johnston J.S."/>
            <person name="Wellborn G.A."/>
            <person name="Rosendale A.J."/>
            <person name="Cridge A.G."/>
            <person name="Munoz-Torres M.C."/>
            <person name="Bain P.A."/>
            <person name="Manny A.R."/>
            <person name="Major K.M."/>
            <person name="Lambert F.N."/>
            <person name="Vulpe C.D."/>
            <person name="Tuck P."/>
            <person name="Blalock B.J."/>
            <person name="Lin Y.-Y."/>
            <person name="Smith M.E."/>
            <person name="Ochoa-Acuna H."/>
            <person name="Chen M.-J.M."/>
            <person name="Childers C.P."/>
            <person name="Qu J."/>
            <person name="Dugan S."/>
            <person name="Lee S.L."/>
            <person name="Chao H."/>
            <person name="Dinh H."/>
            <person name="Han Y."/>
            <person name="Doddapaneni H."/>
            <person name="Worley K.C."/>
            <person name="Muzny D.M."/>
            <person name="Gibbs R.A."/>
            <person name="Richards S."/>
        </authorList>
    </citation>
    <scope>NUCLEOTIDE SEQUENCE</scope>
    <source>
        <strain evidence="9">HAZT.00-mixed</strain>
        <tissue evidence="9">Whole organism</tissue>
    </source>
</reference>
<feature type="transmembrane region" description="Helical" evidence="8">
    <location>
        <begin position="67"/>
        <end position="86"/>
    </location>
</feature>
<evidence type="ECO:0008006" key="10">
    <source>
        <dbReference type="Google" id="ProtNLM"/>
    </source>
</evidence>
<proteinExistence type="inferred from homology"/>
<keyword evidence="4 8" id="KW-0812">Transmembrane</keyword>
<comment type="similarity">
    <text evidence="2">Belongs to the patched family.</text>
</comment>
<comment type="caution">
    <text evidence="9">The sequence shown here is derived from an EMBL/GenBank/DDBJ whole genome shotgun (WGS) entry which is preliminary data.</text>
</comment>
<feature type="transmembrane region" description="Helical" evidence="8">
    <location>
        <begin position="93"/>
        <end position="113"/>
    </location>
</feature>
<dbReference type="OrthoDB" id="6505774at2759"/>
<evidence type="ECO:0000256" key="1">
    <source>
        <dbReference type="ARBA" id="ARBA00004651"/>
    </source>
</evidence>
<reference evidence="9" key="2">
    <citation type="journal article" date="2018" name="Environ. Sci. Technol.">
        <title>The Toxicogenome of Hyalella azteca: A Model for Sediment Ecotoxicology and Evolutionary Toxicology.</title>
        <authorList>
            <person name="Poynton H.C."/>
            <person name="Hasenbein S."/>
            <person name="Benoit J.B."/>
            <person name="Sepulveda M.S."/>
            <person name="Poelchau M.F."/>
            <person name="Hughes D.S.T."/>
            <person name="Murali S.C."/>
            <person name="Chen S."/>
            <person name="Glastad K.M."/>
            <person name="Goodisman M.A.D."/>
            <person name="Werren J.H."/>
            <person name="Vineis J.H."/>
            <person name="Bowen J.L."/>
            <person name="Friedrich M."/>
            <person name="Jones J."/>
            <person name="Robertson H.M."/>
            <person name="Feyereisen R."/>
            <person name="Mechler-Hickson A."/>
            <person name="Mathers N."/>
            <person name="Lee C.E."/>
            <person name="Colbourne J.K."/>
            <person name="Biales A."/>
            <person name="Johnston J.S."/>
            <person name="Wellborn G.A."/>
            <person name="Rosendale A.J."/>
            <person name="Cridge A.G."/>
            <person name="Munoz-Torres M.C."/>
            <person name="Bain P.A."/>
            <person name="Manny A.R."/>
            <person name="Major K.M."/>
            <person name="Lambert F.N."/>
            <person name="Vulpe C.D."/>
            <person name="Tuck P."/>
            <person name="Blalock B.J."/>
            <person name="Lin Y.Y."/>
            <person name="Smith M.E."/>
            <person name="Ochoa-Acuna H."/>
            <person name="Chen M.M."/>
            <person name="Childers C.P."/>
            <person name="Qu J."/>
            <person name="Dugan S."/>
            <person name="Lee S.L."/>
            <person name="Chao H."/>
            <person name="Dinh H."/>
            <person name="Han Y."/>
            <person name="Doddapaneni H."/>
            <person name="Worley K.C."/>
            <person name="Muzny D.M."/>
            <person name="Gibbs R.A."/>
            <person name="Richards S."/>
        </authorList>
    </citation>
    <scope>NUCLEOTIDE SEQUENCE</scope>
    <source>
        <strain evidence="9">HAZT.00-mixed</strain>
        <tissue evidence="9">Whole organism</tissue>
    </source>
</reference>
<dbReference type="PANTHER" id="PTHR10796:SF92">
    <property type="entry name" value="PATCHED-RELATED, ISOFORM A"/>
    <property type="match status" value="1"/>
</dbReference>